<dbReference type="OrthoDB" id="8885940at2"/>
<dbReference type="SUPFAM" id="SSF46785">
    <property type="entry name" value="Winged helix' DNA-binding domain"/>
    <property type="match status" value="1"/>
</dbReference>
<reference evidence="6 7" key="1">
    <citation type="submission" date="2016-08" db="EMBL/GenBank/DDBJ databases">
        <authorList>
            <person name="Seilhamer J.J."/>
        </authorList>
    </citation>
    <scope>NUCLEOTIDE SEQUENCE [LARGE SCALE GENOMIC DNA]</scope>
    <source>
        <strain evidence="6 7">ANC 4874</strain>
    </source>
</reference>
<keyword evidence="3" id="KW-0238">DNA-binding</keyword>
<comment type="similarity">
    <text evidence="1">Belongs to the LysR transcriptional regulatory family.</text>
</comment>
<dbReference type="InterPro" id="IPR058163">
    <property type="entry name" value="LysR-type_TF_proteobact-type"/>
</dbReference>
<dbReference type="EMBL" id="FMBK01000006">
    <property type="protein sequence ID" value="SCC71879.1"/>
    <property type="molecule type" value="Genomic_DNA"/>
</dbReference>
<accession>A0A1C4GUJ6</accession>
<dbReference type="Pfam" id="PF03466">
    <property type="entry name" value="LysR_substrate"/>
    <property type="match status" value="1"/>
</dbReference>
<dbReference type="FunFam" id="1.10.10.10:FF:000001">
    <property type="entry name" value="LysR family transcriptional regulator"/>
    <property type="match status" value="1"/>
</dbReference>
<evidence type="ECO:0000259" key="5">
    <source>
        <dbReference type="PROSITE" id="PS50931"/>
    </source>
</evidence>
<feature type="domain" description="HTH lysR-type" evidence="5">
    <location>
        <begin position="1"/>
        <end position="59"/>
    </location>
</feature>
<dbReference type="GO" id="GO:0003677">
    <property type="term" value="F:DNA binding"/>
    <property type="evidence" value="ECO:0007669"/>
    <property type="project" value="UniProtKB-KW"/>
</dbReference>
<dbReference type="RefSeq" id="WP_092719517.1">
    <property type="nucleotide sequence ID" value="NZ_FMBK01000006.1"/>
</dbReference>
<organism evidence="6 7">
    <name type="scientific">Acinetobacter albensis</name>
    <dbReference type="NCBI Taxonomy" id="1673609"/>
    <lineage>
        <taxon>Bacteria</taxon>
        <taxon>Pseudomonadati</taxon>
        <taxon>Pseudomonadota</taxon>
        <taxon>Gammaproteobacteria</taxon>
        <taxon>Moraxellales</taxon>
        <taxon>Moraxellaceae</taxon>
        <taxon>Acinetobacter</taxon>
    </lineage>
</organism>
<gene>
    <name evidence="6" type="ORF">GA0116959_10699</name>
</gene>
<sequence>MDNYRQMMAFMWAYEHGSFSAAARAHDLTPSAMSKLISRLENRLGVRLILRGARQITLTEEGLAYLNSAKNVVSAMAEADSLAEGLPTTISGNLKIRTMPTFARYQILPWLAEFLDKYPLINIDFELNAVYQDDFDRGVDIAIYGGVLPSSSRIATRIGESEWITCASPTYLKKFGNPIHPQDLLKHRCFHFNFASSWNKWDFVENNESFITPIKPLASFSQGDFLRDLALQGEGIIRLADYHIGNDIRLGKLVPILTEYKSKIKEPLYVIYANRKLQSPRIKCFIEFLQQKLKLHPWKIDF</sequence>
<dbReference type="InterPro" id="IPR036388">
    <property type="entry name" value="WH-like_DNA-bd_sf"/>
</dbReference>
<dbReference type="Pfam" id="PF00126">
    <property type="entry name" value="HTH_1"/>
    <property type="match status" value="1"/>
</dbReference>
<dbReference type="InterPro" id="IPR036390">
    <property type="entry name" value="WH_DNA-bd_sf"/>
</dbReference>
<dbReference type="PROSITE" id="PS50931">
    <property type="entry name" value="HTH_LYSR"/>
    <property type="match status" value="1"/>
</dbReference>
<keyword evidence="4" id="KW-0804">Transcription</keyword>
<dbReference type="Gene3D" id="3.40.190.290">
    <property type="match status" value="1"/>
</dbReference>
<dbReference type="Gene3D" id="1.10.10.10">
    <property type="entry name" value="Winged helix-like DNA-binding domain superfamily/Winged helix DNA-binding domain"/>
    <property type="match status" value="1"/>
</dbReference>
<name>A0A1C4GUJ6_9GAMM</name>
<evidence type="ECO:0000313" key="6">
    <source>
        <dbReference type="EMBL" id="SCC71879.1"/>
    </source>
</evidence>
<dbReference type="InterPro" id="IPR005119">
    <property type="entry name" value="LysR_subst-bd"/>
</dbReference>
<dbReference type="PANTHER" id="PTHR30537">
    <property type="entry name" value="HTH-TYPE TRANSCRIPTIONAL REGULATOR"/>
    <property type="match status" value="1"/>
</dbReference>
<evidence type="ECO:0000256" key="2">
    <source>
        <dbReference type="ARBA" id="ARBA00023015"/>
    </source>
</evidence>
<evidence type="ECO:0000256" key="4">
    <source>
        <dbReference type="ARBA" id="ARBA00023163"/>
    </source>
</evidence>
<evidence type="ECO:0000256" key="1">
    <source>
        <dbReference type="ARBA" id="ARBA00009437"/>
    </source>
</evidence>
<dbReference type="SUPFAM" id="SSF53850">
    <property type="entry name" value="Periplasmic binding protein-like II"/>
    <property type="match status" value="1"/>
</dbReference>
<dbReference type="Proteomes" id="UP000243661">
    <property type="component" value="Unassembled WGS sequence"/>
</dbReference>
<evidence type="ECO:0000256" key="3">
    <source>
        <dbReference type="ARBA" id="ARBA00023125"/>
    </source>
</evidence>
<dbReference type="InterPro" id="IPR000847">
    <property type="entry name" value="LysR_HTH_N"/>
</dbReference>
<keyword evidence="2" id="KW-0805">Transcription regulation</keyword>
<dbReference type="AlphaFoldDB" id="A0A1C4GUJ6"/>
<dbReference type="PANTHER" id="PTHR30537:SF5">
    <property type="entry name" value="HTH-TYPE TRANSCRIPTIONAL ACTIVATOR TTDR-RELATED"/>
    <property type="match status" value="1"/>
</dbReference>
<protein>
    <submittedName>
        <fullName evidence="6">Transcriptional regulator, LysR family</fullName>
    </submittedName>
</protein>
<proteinExistence type="inferred from homology"/>
<dbReference type="GO" id="GO:0003700">
    <property type="term" value="F:DNA-binding transcription factor activity"/>
    <property type="evidence" value="ECO:0007669"/>
    <property type="project" value="InterPro"/>
</dbReference>
<dbReference type="CDD" id="cd08422">
    <property type="entry name" value="PBP2_CrgA_like"/>
    <property type="match status" value="1"/>
</dbReference>
<evidence type="ECO:0000313" key="7">
    <source>
        <dbReference type="Proteomes" id="UP000243661"/>
    </source>
</evidence>